<accession>A0A2N0UZG5</accession>
<protein>
    <submittedName>
        <fullName evidence="2">Sporulation protein, YlmC/YmxH family</fullName>
    </submittedName>
</protein>
<dbReference type="RefSeq" id="WP_101028447.1">
    <property type="nucleotide sequence ID" value="NZ_CABMMZ010000026.1"/>
</dbReference>
<proteinExistence type="predicted"/>
<evidence type="ECO:0000313" key="2">
    <source>
        <dbReference type="EMBL" id="PKD32373.1"/>
    </source>
</evidence>
<keyword evidence="3" id="KW-1185">Reference proteome</keyword>
<comment type="caution">
    <text evidence="2">The sequence shown here is derived from an EMBL/GenBank/DDBJ whole genome shotgun (WGS) entry which is preliminary data.</text>
</comment>
<dbReference type="PANTHER" id="PTHR40061:SF1">
    <property type="entry name" value="SPORULATION PROTEIN YLMC-RELATED"/>
    <property type="match status" value="1"/>
</dbReference>
<reference evidence="2" key="1">
    <citation type="journal article" date="2018" name="Environ. Microbiol.">
        <title>Sporulation capability and amylosome conservation among diverse human colonic and rumen isolates of the keystone starch-degrader Ruminococcus bromii.</title>
        <authorList>
            <person name="Mukhopadhya I."/>
            <person name="Morais S."/>
            <person name="Laverde-Gomez J."/>
            <person name="Sheridan P.O."/>
            <person name="Walker A.W."/>
            <person name="Kelly W."/>
            <person name="Klieve A.V."/>
            <person name="Ouwerkerk D."/>
            <person name="Duncan S.H."/>
            <person name="Louis P."/>
            <person name="Koropatkin N."/>
            <person name="Cockburn D."/>
            <person name="Kibler R."/>
            <person name="Cooper P.J."/>
            <person name="Sandoval C."/>
            <person name="Crost E."/>
            <person name="Juge N."/>
            <person name="Bayer E.A."/>
            <person name="Flint H.J."/>
        </authorList>
    </citation>
    <scope>NUCLEOTIDE SEQUENCE [LARGE SCALE GENOMIC DNA]</scope>
    <source>
        <strain evidence="2">ATCC 27255</strain>
    </source>
</reference>
<dbReference type="InterPro" id="IPR014238">
    <property type="entry name" value="Spore_YlmC/YmxH"/>
</dbReference>
<dbReference type="InterPro" id="IPR027275">
    <property type="entry name" value="PRC-brl_dom"/>
</dbReference>
<evidence type="ECO:0000313" key="3">
    <source>
        <dbReference type="Proteomes" id="UP000233425"/>
    </source>
</evidence>
<dbReference type="InterPro" id="IPR011033">
    <property type="entry name" value="PRC_barrel-like_sf"/>
</dbReference>
<dbReference type="NCBIfam" id="TIGR02888">
    <property type="entry name" value="spore_YlmC_YmxH"/>
    <property type="match status" value="1"/>
</dbReference>
<feature type="domain" description="PRC-barrel" evidence="1">
    <location>
        <begin position="5"/>
        <end position="75"/>
    </location>
</feature>
<sequence length="95" mass="10564">MNCRFTDLRHKEVISACDGTRIGFIDDVIVDTKCATVVSIVIFGRPGLCGLIGKCQDYIIPWEKIELIGEDTVIISCQTPKPVKKPKKPHFGAKF</sequence>
<organism evidence="2 3">
    <name type="scientific">Ruminococcus bromii</name>
    <dbReference type="NCBI Taxonomy" id="40518"/>
    <lineage>
        <taxon>Bacteria</taxon>
        <taxon>Bacillati</taxon>
        <taxon>Bacillota</taxon>
        <taxon>Clostridia</taxon>
        <taxon>Eubacteriales</taxon>
        <taxon>Oscillospiraceae</taxon>
        <taxon>Ruminococcus</taxon>
    </lineage>
</organism>
<dbReference type="Pfam" id="PF05239">
    <property type="entry name" value="PRC"/>
    <property type="match status" value="1"/>
</dbReference>
<evidence type="ECO:0000259" key="1">
    <source>
        <dbReference type="Pfam" id="PF05239"/>
    </source>
</evidence>
<dbReference type="PANTHER" id="PTHR40061">
    <property type="entry name" value="SPORULATION PROTEIN YLMC-RELATED"/>
    <property type="match status" value="1"/>
</dbReference>
<dbReference type="EMBL" id="NNSR01000026">
    <property type="protein sequence ID" value="PKD32373.1"/>
    <property type="molecule type" value="Genomic_DNA"/>
</dbReference>
<name>A0A2N0UZG5_9FIRM</name>
<gene>
    <name evidence="2" type="ORF">RBATCC27255_00321</name>
</gene>
<dbReference type="Gene3D" id="2.30.30.240">
    <property type="entry name" value="PRC-barrel domain"/>
    <property type="match status" value="1"/>
</dbReference>
<dbReference type="AlphaFoldDB" id="A0A2N0UZG5"/>
<dbReference type="Proteomes" id="UP000233425">
    <property type="component" value="Unassembled WGS sequence"/>
</dbReference>
<dbReference type="SUPFAM" id="SSF50346">
    <property type="entry name" value="PRC-barrel domain"/>
    <property type="match status" value="1"/>
</dbReference>